<dbReference type="SMART" id="SM00357">
    <property type="entry name" value="CSP"/>
    <property type="match status" value="1"/>
</dbReference>
<accession>A0A2N5J2M3</accession>
<dbReference type="InterPro" id="IPR012156">
    <property type="entry name" value="Cold_shock_CspA"/>
</dbReference>
<gene>
    <name evidence="9" type="ORF">CGZ88_0624</name>
</gene>
<dbReference type="CDD" id="cd04458">
    <property type="entry name" value="CSP_CDS"/>
    <property type="match status" value="1"/>
</dbReference>
<protein>
    <submittedName>
        <fullName evidence="9">Cold-shock protein</fullName>
    </submittedName>
</protein>
<dbReference type="GO" id="GO:0005737">
    <property type="term" value="C:cytoplasm"/>
    <property type="evidence" value="ECO:0007669"/>
    <property type="project" value="UniProtKB-SubCell"/>
</dbReference>
<reference evidence="9 10" key="1">
    <citation type="submission" date="2017-07" db="EMBL/GenBank/DDBJ databases">
        <title>Bifidobacterium novel species.</title>
        <authorList>
            <person name="Lugli G.A."/>
            <person name="Milani C."/>
            <person name="Duranti S."/>
            <person name="Mangifesta M."/>
        </authorList>
    </citation>
    <scope>NUCLEOTIDE SEQUENCE [LARGE SCALE GENOMIC DNA]</scope>
    <source>
        <strain evidence="10">Goo31D</strain>
    </source>
</reference>
<comment type="subcellular location">
    <subcellularLocation>
        <location evidence="1 7">Cytoplasm</location>
    </subcellularLocation>
</comment>
<keyword evidence="6" id="KW-0804">Transcription</keyword>
<dbReference type="FunFam" id="2.40.50.140:FF:000006">
    <property type="entry name" value="Cold shock protein CspC"/>
    <property type="match status" value="1"/>
</dbReference>
<dbReference type="InterPro" id="IPR012340">
    <property type="entry name" value="NA-bd_OB-fold"/>
</dbReference>
<dbReference type="EMBL" id="NMYC01000001">
    <property type="protein sequence ID" value="PLS28462.1"/>
    <property type="molecule type" value="Genomic_DNA"/>
</dbReference>
<name>A0A2N5J2M3_9BIFI</name>
<dbReference type="PRINTS" id="PR00050">
    <property type="entry name" value="COLDSHOCK"/>
</dbReference>
<dbReference type="AlphaFoldDB" id="A0A2N5J2M3"/>
<dbReference type="PROSITE" id="PS51857">
    <property type="entry name" value="CSD_2"/>
    <property type="match status" value="1"/>
</dbReference>
<evidence type="ECO:0000256" key="5">
    <source>
        <dbReference type="ARBA" id="ARBA00023159"/>
    </source>
</evidence>
<evidence type="ECO:0000256" key="1">
    <source>
        <dbReference type="ARBA" id="ARBA00004496"/>
    </source>
</evidence>
<evidence type="ECO:0000313" key="10">
    <source>
        <dbReference type="Proteomes" id="UP000234935"/>
    </source>
</evidence>
<keyword evidence="10" id="KW-1185">Reference proteome</keyword>
<evidence type="ECO:0000256" key="3">
    <source>
        <dbReference type="ARBA" id="ARBA00023015"/>
    </source>
</evidence>
<dbReference type="PANTHER" id="PTHR46565:SF20">
    <property type="entry name" value="COLD SHOCK DOMAIN-CONTAINING PROTEIN 4"/>
    <property type="match status" value="1"/>
</dbReference>
<evidence type="ECO:0000256" key="6">
    <source>
        <dbReference type="ARBA" id="ARBA00023163"/>
    </source>
</evidence>
<feature type="domain" description="CSD" evidence="8">
    <location>
        <begin position="1"/>
        <end position="66"/>
    </location>
</feature>
<keyword evidence="5" id="KW-0010">Activator</keyword>
<keyword evidence="2" id="KW-0963">Cytoplasm</keyword>
<dbReference type="InterPro" id="IPR002059">
    <property type="entry name" value="CSP_DNA-bd"/>
</dbReference>
<comment type="caution">
    <text evidence="9">The sequence shown here is derived from an EMBL/GenBank/DDBJ whole genome shotgun (WGS) entry which is preliminary data.</text>
</comment>
<dbReference type="PANTHER" id="PTHR46565">
    <property type="entry name" value="COLD SHOCK DOMAIN PROTEIN 2"/>
    <property type="match status" value="1"/>
</dbReference>
<dbReference type="OrthoDB" id="7477356at2"/>
<dbReference type="InterPro" id="IPR019844">
    <property type="entry name" value="CSD_CS"/>
</dbReference>
<dbReference type="Proteomes" id="UP000234935">
    <property type="component" value="Unassembled WGS sequence"/>
</dbReference>
<organism evidence="9 10">
    <name type="scientific">Bifidobacterium anseris</name>
    <dbReference type="NCBI Taxonomy" id="2020963"/>
    <lineage>
        <taxon>Bacteria</taxon>
        <taxon>Bacillati</taxon>
        <taxon>Actinomycetota</taxon>
        <taxon>Actinomycetes</taxon>
        <taxon>Bifidobacteriales</taxon>
        <taxon>Bifidobacteriaceae</taxon>
        <taxon>Bifidobacterium</taxon>
    </lineage>
</organism>
<dbReference type="GO" id="GO:0003677">
    <property type="term" value="F:DNA binding"/>
    <property type="evidence" value="ECO:0007669"/>
    <property type="project" value="UniProtKB-KW"/>
</dbReference>
<dbReference type="SUPFAM" id="SSF50249">
    <property type="entry name" value="Nucleic acid-binding proteins"/>
    <property type="match status" value="1"/>
</dbReference>
<evidence type="ECO:0000256" key="7">
    <source>
        <dbReference type="RuleBase" id="RU000408"/>
    </source>
</evidence>
<keyword evidence="3" id="KW-0805">Transcription regulation</keyword>
<dbReference type="PROSITE" id="PS00352">
    <property type="entry name" value="CSD_1"/>
    <property type="match status" value="1"/>
</dbReference>
<proteinExistence type="predicted"/>
<dbReference type="InterPro" id="IPR011129">
    <property type="entry name" value="CSD"/>
</dbReference>
<sequence length="69" mass="7534">MTQGTVKFFSAGKGYGFITTAEGGDDVFVHYSAIQSDGFRTLREGDAVEFELEDTPKGLRATKVSVIQR</sequence>
<evidence type="ECO:0000256" key="4">
    <source>
        <dbReference type="ARBA" id="ARBA00023125"/>
    </source>
</evidence>
<dbReference type="Gene3D" id="2.40.50.140">
    <property type="entry name" value="Nucleic acid-binding proteins"/>
    <property type="match status" value="1"/>
</dbReference>
<evidence type="ECO:0000313" key="9">
    <source>
        <dbReference type="EMBL" id="PLS28462.1"/>
    </source>
</evidence>
<dbReference type="PIRSF" id="PIRSF002599">
    <property type="entry name" value="Cold_shock_A"/>
    <property type="match status" value="1"/>
</dbReference>
<keyword evidence="4" id="KW-0238">DNA-binding</keyword>
<evidence type="ECO:0000259" key="8">
    <source>
        <dbReference type="PROSITE" id="PS51857"/>
    </source>
</evidence>
<dbReference type="Pfam" id="PF00313">
    <property type="entry name" value="CSD"/>
    <property type="match status" value="1"/>
</dbReference>
<evidence type="ECO:0000256" key="2">
    <source>
        <dbReference type="ARBA" id="ARBA00022490"/>
    </source>
</evidence>
<dbReference type="RefSeq" id="WP_026644429.1">
    <property type="nucleotide sequence ID" value="NZ_NMYC01000001.1"/>
</dbReference>